<dbReference type="EC" id="3.1.3.23" evidence="2"/>
<name>A0ABS5T320_9GAMM</name>
<proteinExistence type="predicted"/>
<evidence type="ECO:0000256" key="1">
    <source>
        <dbReference type="ARBA" id="ARBA00022723"/>
    </source>
</evidence>
<comment type="caution">
    <text evidence="2">The sequence shown here is derived from an EMBL/GenBank/DDBJ whole genome shotgun (WGS) entry which is preliminary data.</text>
</comment>
<accession>A0ABS5T320</accession>
<keyword evidence="3" id="KW-1185">Reference proteome</keyword>
<keyword evidence="1" id="KW-0479">Metal-binding</keyword>
<dbReference type="PANTHER" id="PTHR43481:SF4">
    <property type="entry name" value="GLYCEROL-1-PHOSPHATE PHOSPHOHYDROLASE 1-RELATED"/>
    <property type="match status" value="1"/>
</dbReference>
<dbReference type="NCBIfam" id="TIGR01509">
    <property type="entry name" value="HAD-SF-IA-v3"/>
    <property type="match status" value="1"/>
</dbReference>
<dbReference type="GO" id="GO:0050308">
    <property type="term" value="F:sugar-phosphatase activity"/>
    <property type="evidence" value="ECO:0007669"/>
    <property type="project" value="UniProtKB-EC"/>
</dbReference>
<dbReference type="InterPro" id="IPR006439">
    <property type="entry name" value="HAD-SF_hydro_IA"/>
</dbReference>
<dbReference type="SUPFAM" id="SSF56784">
    <property type="entry name" value="HAD-like"/>
    <property type="match status" value="1"/>
</dbReference>
<dbReference type="Pfam" id="PF00702">
    <property type="entry name" value="Hydrolase"/>
    <property type="match status" value="1"/>
</dbReference>
<dbReference type="RefSeq" id="WP_214212566.1">
    <property type="nucleotide sequence ID" value="NZ_JABBFO010000003.1"/>
</dbReference>
<dbReference type="EMBL" id="JABBFO010000003">
    <property type="protein sequence ID" value="MBT0726744.1"/>
    <property type="molecule type" value="Genomic_DNA"/>
</dbReference>
<dbReference type="InterPro" id="IPR051806">
    <property type="entry name" value="HAD-like_SPP"/>
</dbReference>
<sequence length="213" mass="23207">MYRGFLFDLDGTLVDSLAVVESAWSQWGQQQGIAAEEILAFIHGKQAITSLRHFLPHADETTLREEFLWLEHLESTTIEGIIALPGARELLSFLNEQQIPWAIVTSSSLPVATARYQVLNLPLPEVFITAEQVAQGKPYPDPYLLGAKQLNLAPETCVVVEDALAGIQSGLAAGCSVVAVNTQHGSEHLSPTYRLSALTELTISIEPNGFTLN</sequence>
<dbReference type="InterPro" id="IPR036412">
    <property type="entry name" value="HAD-like_sf"/>
</dbReference>
<protein>
    <submittedName>
        <fullName evidence="2">Sugar phosphatase</fullName>
        <ecNumber evidence="2">3.1.3.23</ecNumber>
    </submittedName>
</protein>
<dbReference type="InterPro" id="IPR023198">
    <property type="entry name" value="PGP-like_dom2"/>
</dbReference>
<dbReference type="SFLD" id="SFLDG01135">
    <property type="entry name" value="C1.5.6:_HAD__Beta-PGM__Phospha"/>
    <property type="match status" value="1"/>
</dbReference>
<keyword evidence="2" id="KW-0378">Hydrolase</keyword>
<evidence type="ECO:0000313" key="3">
    <source>
        <dbReference type="Proteomes" id="UP000786875"/>
    </source>
</evidence>
<gene>
    <name evidence="2" type="ORF">HGT73_05000</name>
</gene>
<dbReference type="InterPro" id="IPR023214">
    <property type="entry name" value="HAD_sf"/>
</dbReference>
<dbReference type="Gene3D" id="3.40.50.1000">
    <property type="entry name" value="HAD superfamily/HAD-like"/>
    <property type="match status" value="1"/>
</dbReference>
<dbReference type="NCBIfam" id="NF008610">
    <property type="entry name" value="PRK11587.1"/>
    <property type="match status" value="1"/>
</dbReference>
<dbReference type="PRINTS" id="PR00413">
    <property type="entry name" value="HADHALOGNASE"/>
</dbReference>
<organism evidence="2 3">
    <name type="scientific">Rosenbergiella australiborealis</name>
    <dbReference type="NCBI Taxonomy" id="1544696"/>
    <lineage>
        <taxon>Bacteria</taxon>
        <taxon>Pseudomonadati</taxon>
        <taxon>Pseudomonadota</taxon>
        <taxon>Gammaproteobacteria</taxon>
        <taxon>Enterobacterales</taxon>
        <taxon>Erwiniaceae</taxon>
        <taxon>Rosenbergiella</taxon>
    </lineage>
</organism>
<dbReference type="SFLD" id="SFLDG01129">
    <property type="entry name" value="C1.5:_HAD__Beta-PGM__Phosphata"/>
    <property type="match status" value="1"/>
</dbReference>
<dbReference type="Proteomes" id="UP000786875">
    <property type="component" value="Unassembled WGS sequence"/>
</dbReference>
<dbReference type="Gene3D" id="1.10.150.240">
    <property type="entry name" value="Putative phosphatase, domain 2"/>
    <property type="match status" value="1"/>
</dbReference>
<reference evidence="2 3" key="1">
    <citation type="submission" date="2020-04" db="EMBL/GenBank/DDBJ databases">
        <title>Genome sequencing of Rosenbergiella species.</title>
        <authorList>
            <person name="Alvarez-Perez S."/>
            <person name="Lievens B."/>
        </authorList>
    </citation>
    <scope>NUCLEOTIDE SEQUENCE [LARGE SCALE GENOMIC DNA]</scope>
    <source>
        <strain evidence="2 3">CdVSA20.1</strain>
    </source>
</reference>
<dbReference type="PANTHER" id="PTHR43481">
    <property type="entry name" value="FRUCTOSE-1-PHOSPHATE PHOSPHATASE"/>
    <property type="match status" value="1"/>
</dbReference>
<dbReference type="SFLD" id="SFLDS00003">
    <property type="entry name" value="Haloacid_Dehalogenase"/>
    <property type="match status" value="1"/>
</dbReference>
<dbReference type="CDD" id="cd07527">
    <property type="entry name" value="HAD_ScGPP-like"/>
    <property type="match status" value="1"/>
</dbReference>
<evidence type="ECO:0000313" key="2">
    <source>
        <dbReference type="EMBL" id="MBT0726744.1"/>
    </source>
</evidence>